<name>A0A1Q2KW92_9BACL</name>
<dbReference type="Gene3D" id="2.40.260.10">
    <property type="entry name" value="Sortase"/>
    <property type="match status" value="1"/>
</dbReference>
<dbReference type="InterPro" id="IPR005754">
    <property type="entry name" value="Sortase"/>
</dbReference>
<protein>
    <recommendedName>
        <fullName evidence="5">Class D sortase</fullName>
    </recommendedName>
</protein>
<evidence type="ECO:0000256" key="1">
    <source>
        <dbReference type="ARBA" id="ARBA00022801"/>
    </source>
</evidence>
<proteinExistence type="predicted"/>
<dbReference type="InterPro" id="IPR041999">
    <property type="entry name" value="Sortase_D_1"/>
</dbReference>
<dbReference type="Pfam" id="PF04203">
    <property type="entry name" value="Sortase"/>
    <property type="match status" value="1"/>
</dbReference>
<organism evidence="3 4">
    <name type="scientific">Planococcus lenghuensis</name>
    <dbReference type="NCBI Taxonomy" id="2213202"/>
    <lineage>
        <taxon>Bacteria</taxon>
        <taxon>Bacillati</taxon>
        <taxon>Bacillota</taxon>
        <taxon>Bacilli</taxon>
        <taxon>Bacillales</taxon>
        <taxon>Caryophanaceae</taxon>
        <taxon>Planococcus</taxon>
    </lineage>
</organism>
<sequence>MSRRRRPGRTVRQRMVLPSLSIILMVFGLCFAGYSLFSFGQGYFAVGDADLENDQFASAAVTGAGGSTAQPAGDRDFTPLYADFPEEGEEFGELIIPKLDAAMPIFHGADPDELAKGVGHFAASVLPGMGNNSVLSGHRGTVFRELGEVGEDDLLIVRTDAGKFTYKVHTVRIVDELDKTVIVQKDEATLTLTTCYPFGFVGDAPQRYVLVAELVNSETAETEEA</sequence>
<reference evidence="3 4" key="1">
    <citation type="submission" date="2017-02" db="EMBL/GenBank/DDBJ databases">
        <title>The complete genomic sequence of a novel cold adapted crude oil-degrading bacterium Planococcus qaidamina Y42.</title>
        <authorList>
            <person name="Yang R."/>
        </authorList>
    </citation>
    <scope>NUCLEOTIDE SEQUENCE [LARGE SCALE GENOMIC DNA]</scope>
    <source>
        <strain evidence="3 4">Y42</strain>
    </source>
</reference>
<dbReference type="SUPFAM" id="SSF63817">
    <property type="entry name" value="Sortase"/>
    <property type="match status" value="1"/>
</dbReference>
<dbReference type="RefSeq" id="WP_077588345.1">
    <property type="nucleotide sequence ID" value="NZ_CP019640.1"/>
</dbReference>
<dbReference type="EMBL" id="CP019640">
    <property type="protein sequence ID" value="AQQ52461.1"/>
    <property type="molecule type" value="Genomic_DNA"/>
</dbReference>
<dbReference type="Proteomes" id="UP000188184">
    <property type="component" value="Chromosome"/>
</dbReference>
<dbReference type="OrthoDB" id="165822at2"/>
<keyword evidence="1" id="KW-0378">Hydrolase</keyword>
<evidence type="ECO:0000313" key="4">
    <source>
        <dbReference type="Proteomes" id="UP000188184"/>
    </source>
</evidence>
<dbReference type="KEGG" id="pmar:B0X71_04600"/>
<dbReference type="NCBIfam" id="TIGR01076">
    <property type="entry name" value="sortase_fam"/>
    <property type="match status" value="1"/>
</dbReference>
<evidence type="ECO:0008006" key="5">
    <source>
        <dbReference type="Google" id="ProtNLM"/>
    </source>
</evidence>
<dbReference type="CDD" id="cd05828">
    <property type="entry name" value="Sortase_D_1"/>
    <property type="match status" value="1"/>
</dbReference>
<accession>A0A1Q2KW92</accession>
<feature type="active site" description="Proton donor/acceptor" evidence="2">
    <location>
        <position position="138"/>
    </location>
</feature>
<feature type="active site" description="Acyl-thioester intermediate" evidence="2">
    <location>
        <position position="195"/>
    </location>
</feature>
<keyword evidence="4" id="KW-1185">Reference proteome</keyword>
<gene>
    <name evidence="3" type="ORF">B0X71_04600</name>
</gene>
<dbReference type="InterPro" id="IPR023365">
    <property type="entry name" value="Sortase_dom-sf"/>
</dbReference>
<dbReference type="GO" id="GO:0016787">
    <property type="term" value="F:hydrolase activity"/>
    <property type="evidence" value="ECO:0007669"/>
    <property type="project" value="UniProtKB-KW"/>
</dbReference>
<dbReference type="InterPro" id="IPR053525">
    <property type="entry name" value="Sortase_D"/>
</dbReference>
<dbReference type="AlphaFoldDB" id="A0A1Q2KW92"/>
<dbReference type="NCBIfam" id="NF033746">
    <property type="entry name" value="class_D_sortase"/>
    <property type="match status" value="1"/>
</dbReference>
<evidence type="ECO:0000256" key="2">
    <source>
        <dbReference type="PIRSR" id="PIRSR605754-1"/>
    </source>
</evidence>
<evidence type="ECO:0000313" key="3">
    <source>
        <dbReference type="EMBL" id="AQQ52461.1"/>
    </source>
</evidence>